<accession>A0A2T0UXE8</accession>
<dbReference type="InterPro" id="IPR020583">
    <property type="entry name" value="Inositol_monoP_metal-BS"/>
</dbReference>
<sequence length="296" mass="30777">MTTHGAHHGERAAIPALPDDDVAAELEELAAAVALSAGRLIVDERPDAVEVASTKSTATDVVTVMDQRSQDHLVARLREARPDDAVLGEERGGATGTSGITWVIDPIDGTVNYLYGIPAYAVSVAAVVGDPTREGAWRPFAGAVHNPVTGELFRARTGGGARLVLADDSDRMLAPTACTDPALALVGTGFGYAAQRRERQARLVLDLLPQVRDIRRIGSAALDLCAVAAGSLDAYYETGLNPWDLAAGWLVATEAGAAVGGFDGPGSALTWACAPGLVGTLPELVAEGTRRHLRDA</sequence>
<feature type="binding site" evidence="7">
    <location>
        <position position="244"/>
    </location>
    <ligand>
        <name>Mg(2+)</name>
        <dbReference type="ChEBI" id="CHEBI:18420"/>
        <label>1</label>
        <note>catalytic</note>
    </ligand>
</feature>
<dbReference type="RefSeq" id="WP_106296605.1">
    <property type="nucleotide sequence ID" value="NZ_PVTI01000004.1"/>
</dbReference>
<evidence type="ECO:0000256" key="3">
    <source>
        <dbReference type="ARBA" id="ARBA00009759"/>
    </source>
</evidence>
<dbReference type="InterPro" id="IPR020550">
    <property type="entry name" value="Inositol_monophosphatase_CS"/>
</dbReference>
<dbReference type="AlphaFoldDB" id="A0A2T0UXE8"/>
<dbReference type="PROSITE" id="PS00629">
    <property type="entry name" value="IMP_1"/>
    <property type="match status" value="1"/>
</dbReference>
<dbReference type="SUPFAM" id="SSF56655">
    <property type="entry name" value="Carbohydrate phosphatase"/>
    <property type="match status" value="1"/>
</dbReference>
<reference evidence="9 10" key="1">
    <citation type="submission" date="2018-03" db="EMBL/GenBank/DDBJ databases">
        <title>Genomic Encyclopedia of Archaeal and Bacterial Type Strains, Phase II (KMG-II): from individual species to whole genera.</title>
        <authorList>
            <person name="Goeker M."/>
        </authorList>
    </citation>
    <scope>NUCLEOTIDE SEQUENCE [LARGE SCALE GENOMIC DNA]</scope>
    <source>
        <strain evidence="9 10">ATCC BAA-1496</strain>
    </source>
</reference>
<feature type="binding site" evidence="7">
    <location>
        <position position="107"/>
    </location>
    <ligand>
        <name>Mg(2+)</name>
        <dbReference type="ChEBI" id="CHEBI:18420"/>
        <label>1</label>
        <note>catalytic</note>
    </ligand>
</feature>
<feature type="binding site" evidence="7">
    <location>
        <position position="105"/>
    </location>
    <ligand>
        <name>Mg(2+)</name>
        <dbReference type="ChEBI" id="CHEBI:18420"/>
        <label>1</label>
        <note>catalytic</note>
    </ligand>
</feature>
<evidence type="ECO:0000256" key="2">
    <source>
        <dbReference type="ARBA" id="ARBA00001946"/>
    </source>
</evidence>
<dbReference type="PANTHER" id="PTHR20854">
    <property type="entry name" value="INOSITOL MONOPHOSPHATASE"/>
    <property type="match status" value="1"/>
</dbReference>
<dbReference type="Gene3D" id="3.30.540.10">
    <property type="entry name" value="Fructose-1,6-Bisphosphatase, subunit A, domain 1"/>
    <property type="match status" value="1"/>
</dbReference>
<dbReference type="PROSITE" id="PS00630">
    <property type="entry name" value="IMP_2"/>
    <property type="match status" value="1"/>
</dbReference>
<dbReference type="Pfam" id="PF00459">
    <property type="entry name" value="Inositol_P"/>
    <property type="match status" value="1"/>
</dbReference>
<feature type="binding site" evidence="7">
    <location>
        <position position="108"/>
    </location>
    <ligand>
        <name>Mg(2+)</name>
        <dbReference type="ChEBI" id="CHEBI:18420"/>
        <label>1</label>
        <note>catalytic</note>
    </ligand>
</feature>
<organism evidence="9 10">
    <name type="scientific">Knoellia remsis</name>
    <dbReference type="NCBI Taxonomy" id="407159"/>
    <lineage>
        <taxon>Bacteria</taxon>
        <taxon>Bacillati</taxon>
        <taxon>Actinomycetota</taxon>
        <taxon>Actinomycetes</taxon>
        <taxon>Micrococcales</taxon>
        <taxon>Intrasporangiaceae</taxon>
        <taxon>Knoellia</taxon>
    </lineage>
</organism>
<dbReference type="EC" id="3.1.3.25" evidence="8"/>
<keyword evidence="4 7" id="KW-0479">Metal-binding</keyword>
<dbReference type="OrthoDB" id="9772456at2"/>
<dbReference type="PRINTS" id="PR00377">
    <property type="entry name" value="IMPHPHTASES"/>
</dbReference>
<dbReference type="EMBL" id="PVTI01000004">
    <property type="protein sequence ID" value="PRY62601.1"/>
    <property type="molecule type" value="Genomic_DNA"/>
</dbReference>
<comment type="similarity">
    <text evidence="3 8">Belongs to the inositol monophosphatase superfamily.</text>
</comment>
<evidence type="ECO:0000256" key="1">
    <source>
        <dbReference type="ARBA" id="ARBA00001033"/>
    </source>
</evidence>
<dbReference type="Proteomes" id="UP000237822">
    <property type="component" value="Unassembled WGS sequence"/>
</dbReference>
<gene>
    <name evidence="9" type="ORF">BCF74_10437</name>
</gene>
<dbReference type="CDD" id="cd01639">
    <property type="entry name" value="IMPase"/>
    <property type="match status" value="1"/>
</dbReference>
<dbReference type="PANTHER" id="PTHR20854:SF4">
    <property type="entry name" value="INOSITOL-1-MONOPHOSPHATASE-RELATED"/>
    <property type="match status" value="1"/>
</dbReference>
<evidence type="ECO:0000256" key="5">
    <source>
        <dbReference type="ARBA" id="ARBA00022801"/>
    </source>
</evidence>
<comment type="cofactor">
    <cofactor evidence="2 7 8">
        <name>Mg(2+)</name>
        <dbReference type="ChEBI" id="CHEBI:18420"/>
    </cofactor>
</comment>
<dbReference type="Gene3D" id="3.40.190.80">
    <property type="match status" value="1"/>
</dbReference>
<dbReference type="GO" id="GO:0046854">
    <property type="term" value="P:phosphatidylinositol phosphate biosynthetic process"/>
    <property type="evidence" value="ECO:0007669"/>
    <property type="project" value="InterPro"/>
</dbReference>
<dbReference type="GO" id="GO:0046872">
    <property type="term" value="F:metal ion binding"/>
    <property type="evidence" value="ECO:0007669"/>
    <property type="project" value="UniProtKB-KW"/>
</dbReference>
<evidence type="ECO:0000256" key="6">
    <source>
        <dbReference type="ARBA" id="ARBA00022842"/>
    </source>
</evidence>
<dbReference type="InterPro" id="IPR033942">
    <property type="entry name" value="IMPase"/>
</dbReference>
<protein>
    <recommendedName>
        <fullName evidence="8">Inositol-1-monophosphatase</fullName>
        <ecNumber evidence="8">3.1.3.25</ecNumber>
    </recommendedName>
</protein>
<evidence type="ECO:0000313" key="10">
    <source>
        <dbReference type="Proteomes" id="UP000237822"/>
    </source>
</evidence>
<dbReference type="GO" id="GO:0007165">
    <property type="term" value="P:signal transduction"/>
    <property type="evidence" value="ECO:0007669"/>
    <property type="project" value="TreeGrafter"/>
</dbReference>
<dbReference type="InterPro" id="IPR000760">
    <property type="entry name" value="Inositol_monophosphatase-like"/>
</dbReference>
<keyword evidence="5 8" id="KW-0378">Hydrolase</keyword>
<keyword evidence="6 7" id="KW-0460">Magnesium</keyword>
<evidence type="ECO:0000256" key="7">
    <source>
        <dbReference type="PIRSR" id="PIRSR600760-2"/>
    </source>
</evidence>
<dbReference type="GO" id="GO:0008934">
    <property type="term" value="F:inositol monophosphate 1-phosphatase activity"/>
    <property type="evidence" value="ECO:0007669"/>
    <property type="project" value="InterPro"/>
</dbReference>
<evidence type="ECO:0000256" key="8">
    <source>
        <dbReference type="RuleBase" id="RU364068"/>
    </source>
</evidence>
<name>A0A2T0UXE8_9MICO</name>
<proteinExistence type="inferred from homology"/>
<feature type="binding site" evidence="7">
    <location>
        <position position="89"/>
    </location>
    <ligand>
        <name>Mg(2+)</name>
        <dbReference type="ChEBI" id="CHEBI:18420"/>
        <label>1</label>
        <note>catalytic</note>
    </ligand>
</feature>
<evidence type="ECO:0000313" key="9">
    <source>
        <dbReference type="EMBL" id="PRY62601.1"/>
    </source>
</evidence>
<keyword evidence="10" id="KW-1185">Reference proteome</keyword>
<comment type="catalytic activity">
    <reaction evidence="1 8">
        <text>a myo-inositol phosphate + H2O = myo-inositol + phosphate</text>
        <dbReference type="Rhea" id="RHEA:24056"/>
        <dbReference type="ChEBI" id="CHEBI:15377"/>
        <dbReference type="ChEBI" id="CHEBI:17268"/>
        <dbReference type="ChEBI" id="CHEBI:43474"/>
        <dbReference type="ChEBI" id="CHEBI:84139"/>
        <dbReference type="EC" id="3.1.3.25"/>
    </reaction>
</comment>
<evidence type="ECO:0000256" key="4">
    <source>
        <dbReference type="ARBA" id="ARBA00022723"/>
    </source>
</evidence>
<dbReference type="GO" id="GO:0006020">
    <property type="term" value="P:inositol metabolic process"/>
    <property type="evidence" value="ECO:0007669"/>
    <property type="project" value="TreeGrafter"/>
</dbReference>
<comment type="caution">
    <text evidence="9">The sequence shown here is derived from an EMBL/GenBank/DDBJ whole genome shotgun (WGS) entry which is preliminary data.</text>
</comment>